<evidence type="ECO:0000313" key="2">
    <source>
        <dbReference type="EMBL" id="KAK7086829.1"/>
    </source>
</evidence>
<comment type="caution">
    <text evidence="2">The sequence shown here is derived from an EMBL/GenBank/DDBJ whole genome shotgun (WGS) entry which is preliminary data.</text>
</comment>
<dbReference type="Proteomes" id="UP001381693">
    <property type="component" value="Unassembled WGS sequence"/>
</dbReference>
<organism evidence="2 3">
    <name type="scientific">Halocaridina rubra</name>
    <name type="common">Hawaiian red shrimp</name>
    <dbReference type="NCBI Taxonomy" id="373956"/>
    <lineage>
        <taxon>Eukaryota</taxon>
        <taxon>Metazoa</taxon>
        <taxon>Ecdysozoa</taxon>
        <taxon>Arthropoda</taxon>
        <taxon>Crustacea</taxon>
        <taxon>Multicrustacea</taxon>
        <taxon>Malacostraca</taxon>
        <taxon>Eumalacostraca</taxon>
        <taxon>Eucarida</taxon>
        <taxon>Decapoda</taxon>
        <taxon>Pleocyemata</taxon>
        <taxon>Caridea</taxon>
        <taxon>Atyoidea</taxon>
        <taxon>Atyidae</taxon>
        <taxon>Halocaridina</taxon>
    </lineage>
</organism>
<keyword evidence="3" id="KW-1185">Reference proteome</keyword>
<protein>
    <submittedName>
        <fullName evidence="2">Uncharacterized protein</fullName>
    </submittedName>
</protein>
<evidence type="ECO:0000256" key="1">
    <source>
        <dbReference type="SAM" id="SignalP"/>
    </source>
</evidence>
<keyword evidence="1" id="KW-0732">Signal</keyword>
<reference evidence="2 3" key="1">
    <citation type="submission" date="2023-11" db="EMBL/GenBank/DDBJ databases">
        <title>Halocaridina rubra genome assembly.</title>
        <authorList>
            <person name="Smith C."/>
        </authorList>
    </citation>
    <scope>NUCLEOTIDE SEQUENCE [LARGE SCALE GENOMIC DNA]</scope>
    <source>
        <strain evidence="2">EP-1</strain>
        <tissue evidence="2">Whole</tissue>
    </source>
</reference>
<sequence length="650" mass="71816">MNIIVSLTFIIMGVCVQPARVARRASFFVDNGNCKCRPVSEPCSLEVIDVTGRSAFSAKTMVCWHGTRLCCDRSALSRADGKETGYVRGFVLRIPRLTDRYRQLQRTGKSKTDDVDDRNTQIKSKFTEKGIQRTLSGNLIARTITNGDHIKNSIVVNSGNTKKVNEPWSEIPTDDGRYGHDSLTVHSIVELTIQSSSEHSSNVHVEPERWETVGACTSLANCNLNNLTDSSTFENFGSKLLVSKIYETSSSALKSSSQEPSFLKKLSTAHITGQALETLHKIYYPSLVQTPTLKPESMLLPAFPLSGLPSILEQPSVLSTQTVSVDEVIKLAPNLSLSLTFLSTLTSTDMITFSSLIITRQSDYIETPKILGTQYLSLPISSISPTYTSSLSSILDLEFITSTVSLGTQALPLLTRMPNTRTLVSSTNNVFTLDIGVDAFDVDIESIFILEVPYSTSVINKAEFVKYRSVPTSVIVNSVQPSFKTDSDNIHMTFELGDNIPHDTIDTVSHTALLFEHASLVTTKSMSTAFPVNPHIWRLNSNADGRAIRHFITKVQNTPSLDTKSTPESQTENIKLSNLDSKNASSRTSINKESNKTKSLNVGHLLKYTEANLTLQEEYITFLKALRERKRNQTKADSDNASGVWSWLFG</sequence>
<accession>A0AAN9AHB0</accession>
<name>A0AAN9AHB0_HALRR</name>
<evidence type="ECO:0000313" key="3">
    <source>
        <dbReference type="Proteomes" id="UP001381693"/>
    </source>
</evidence>
<dbReference type="AlphaFoldDB" id="A0AAN9AHB0"/>
<feature type="chain" id="PRO_5042820890" evidence="1">
    <location>
        <begin position="19"/>
        <end position="650"/>
    </location>
</feature>
<proteinExistence type="predicted"/>
<dbReference type="EMBL" id="JAXCGZ010000068">
    <property type="protein sequence ID" value="KAK7086829.1"/>
    <property type="molecule type" value="Genomic_DNA"/>
</dbReference>
<feature type="signal peptide" evidence="1">
    <location>
        <begin position="1"/>
        <end position="18"/>
    </location>
</feature>
<gene>
    <name evidence="2" type="ORF">SK128_021094</name>
</gene>